<evidence type="ECO:0000313" key="7">
    <source>
        <dbReference type="EMBL" id="MCS4121317.1"/>
    </source>
</evidence>
<feature type="transmembrane region" description="Helical" evidence="1">
    <location>
        <begin position="42"/>
        <end position="60"/>
    </location>
</feature>
<dbReference type="Proteomes" id="UP001155040">
    <property type="component" value="Unassembled WGS sequence"/>
</dbReference>
<dbReference type="AlphaFoldDB" id="A0A840EGZ3"/>
<dbReference type="Proteomes" id="UP001155110">
    <property type="component" value="Unassembled WGS sequence"/>
</dbReference>
<keyword evidence="1" id="KW-0812">Transmembrane</keyword>
<evidence type="ECO:0000313" key="5">
    <source>
        <dbReference type="EMBL" id="MCS3950742.1"/>
    </source>
</evidence>
<dbReference type="EMBL" id="JANUBB010000002">
    <property type="protein sequence ID" value="MCS3950742.1"/>
    <property type="molecule type" value="Genomic_DNA"/>
</dbReference>
<evidence type="ECO:0000313" key="8">
    <source>
        <dbReference type="EMBL" id="MCS4157067.1"/>
    </source>
</evidence>
<evidence type="ECO:0000256" key="1">
    <source>
        <dbReference type="SAM" id="Phobius"/>
    </source>
</evidence>
<evidence type="ECO:0000313" key="3">
    <source>
        <dbReference type="EMBL" id="MCS3709250.1"/>
    </source>
</evidence>
<evidence type="ECO:0000313" key="6">
    <source>
        <dbReference type="EMBL" id="MCS4035993.1"/>
    </source>
</evidence>
<evidence type="ECO:0000313" key="9">
    <source>
        <dbReference type="Proteomes" id="UP001155034"/>
    </source>
</evidence>
<name>A0A840EGZ3_9BACT</name>
<dbReference type="Proteomes" id="UP001155144">
    <property type="component" value="Unassembled WGS sequence"/>
</dbReference>
<dbReference type="EMBL" id="JANTZM010000004">
    <property type="protein sequence ID" value="MCS4157067.1"/>
    <property type="molecule type" value="Genomic_DNA"/>
</dbReference>
<evidence type="ECO:0008006" key="10">
    <source>
        <dbReference type="Google" id="ProtNLM"/>
    </source>
</evidence>
<keyword evidence="1" id="KW-1133">Transmembrane helix</keyword>
<dbReference type="Proteomes" id="UP001155010">
    <property type="component" value="Unassembled WGS sequence"/>
</dbReference>
<dbReference type="EMBL" id="JANUAU010000002">
    <property type="protein sequence ID" value="MCS3677018.1"/>
    <property type="molecule type" value="Genomic_DNA"/>
</dbReference>
<dbReference type="Proteomes" id="UP001155034">
    <property type="component" value="Unassembled WGS sequence"/>
</dbReference>
<evidence type="ECO:0000313" key="4">
    <source>
        <dbReference type="EMBL" id="MCS3865612.1"/>
    </source>
</evidence>
<dbReference type="EMBL" id="JANTYZ010000005">
    <property type="protein sequence ID" value="MCS3865612.1"/>
    <property type="molecule type" value="Genomic_DNA"/>
</dbReference>
<sequence>MERCPSCGARREPSDDYCPVCGETLTQVHLSEATGPPWHEKTGWLGLLVLVCWPAALYGVYKRETWTRPGDLLLLGGCAGMAVAWGLLL</sequence>
<evidence type="ECO:0000313" key="2">
    <source>
        <dbReference type="EMBL" id="MCS3677018.1"/>
    </source>
</evidence>
<dbReference type="EMBL" id="JANUBF010000005">
    <property type="protein sequence ID" value="MCS4035993.1"/>
    <property type="molecule type" value="Genomic_DNA"/>
</dbReference>
<dbReference type="EMBL" id="JANUBL010000002">
    <property type="protein sequence ID" value="MCS4121317.1"/>
    <property type="molecule type" value="Genomic_DNA"/>
</dbReference>
<dbReference type="GeneID" id="83728621"/>
<keyword evidence="1" id="KW-0472">Membrane</keyword>
<feature type="transmembrane region" description="Helical" evidence="1">
    <location>
        <begin position="72"/>
        <end position="88"/>
    </location>
</feature>
<gene>
    <name evidence="7" type="ORF">GGP45_001659</name>
    <name evidence="3" type="ORF">GGP61_000845</name>
    <name evidence="2" type="ORF">GGP71_000925</name>
    <name evidence="4" type="ORF">GGP82_002170</name>
    <name evidence="5" type="ORF">GGP83_000676</name>
    <name evidence="8" type="ORF">GGP99_001021</name>
    <name evidence="6" type="ORF">GGQ01_001044</name>
</gene>
<organism evidence="4 9">
    <name type="scientific">Salinibacter ruber</name>
    <dbReference type="NCBI Taxonomy" id="146919"/>
    <lineage>
        <taxon>Bacteria</taxon>
        <taxon>Pseudomonadati</taxon>
        <taxon>Rhodothermota</taxon>
        <taxon>Rhodothermia</taxon>
        <taxon>Rhodothermales</taxon>
        <taxon>Salinibacteraceae</taxon>
        <taxon>Salinibacter</taxon>
    </lineage>
</organism>
<protein>
    <recommendedName>
        <fullName evidence="10">Zinc-ribbon domain-containing protein</fullName>
    </recommendedName>
</protein>
<dbReference type="Proteomes" id="UP001155057">
    <property type="component" value="Unassembled WGS sequence"/>
</dbReference>
<reference evidence="4" key="1">
    <citation type="submission" date="2022-08" db="EMBL/GenBank/DDBJ databases">
        <title>Genomic Encyclopedia of Type Strains, Phase V (KMG-V): Genome sequencing to study the core and pangenomes of soil and plant-associated prokaryotes.</title>
        <authorList>
            <person name="Whitman W."/>
        </authorList>
    </citation>
    <scope>NUCLEOTIDE SEQUENCE</scope>
    <source>
        <strain evidence="2">0</strain>
        <strain evidence="4">SP2016B</strain>
        <strain evidence="5">SP2017</strain>
        <strain evidence="8">SP3002</strain>
        <strain evidence="6">SP3012</strain>
        <strain evidence="7">SP3026</strain>
        <strain evidence="3">SP3049</strain>
    </source>
</reference>
<dbReference type="RefSeq" id="WP_013062160.1">
    <property type="nucleotide sequence ID" value="NZ_CALTRV010000011.1"/>
</dbReference>
<dbReference type="Proteomes" id="UP001155027">
    <property type="component" value="Unassembled WGS sequence"/>
</dbReference>
<accession>A0A840EGZ3</accession>
<comment type="caution">
    <text evidence="4">The sequence shown here is derived from an EMBL/GenBank/DDBJ whole genome shotgun (WGS) entry which is preliminary data.</text>
</comment>
<dbReference type="EMBL" id="JANUAE010000002">
    <property type="protein sequence ID" value="MCS3709250.1"/>
    <property type="molecule type" value="Genomic_DNA"/>
</dbReference>
<proteinExistence type="predicted"/>